<keyword evidence="5" id="KW-1185">Reference proteome</keyword>
<gene>
    <name evidence="4" type="ORF">BDY21DRAFT_328433</name>
</gene>
<evidence type="ECO:0000256" key="3">
    <source>
        <dbReference type="SAM" id="Phobius"/>
    </source>
</evidence>
<reference evidence="4" key="1">
    <citation type="journal article" date="2020" name="Stud. Mycol.">
        <title>101 Dothideomycetes genomes: a test case for predicting lifestyles and emergence of pathogens.</title>
        <authorList>
            <person name="Haridas S."/>
            <person name="Albert R."/>
            <person name="Binder M."/>
            <person name="Bloem J."/>
            <person name="Labutti K."/>
            <person name="Salamov A."/>
            <person name="Andreopoulos B."/>
            <person name="Baker S."/>
            <person name="Barry K."/>
            <person name="Bills G."/>
            <person name="Bluhm B."/>
            <person name="Cannon C."/>
            <person name="Castanera R."/>
            <person name="Culley D."/>
            <person name="Daum C."/>
            <person name="Ezra D."/>
            <person name="Gonzalez J."/>
            <person name="Henrissat B."/>
            <person name="Kuo A."/>
            <person name="Liang C."/>
            <person name="Lipzen A."/>
            <person name="Lutzoni F."/>
            <person name="Magnuson J."/>
            <person name="Mondo S."/>
            <person name="Nolan M."/>
            <person name="Ohm R."/>
            <person name="Pangilinan J."/>
            <person name="Park H.-J."/>
            <person name="Ramirez L."/>
            <person name="Alfaro M."/>
            <person name="Sun H."/>
            <person name="Tritt A."/>
            <person name="Yoshinaga Y."/>
            <person name="Zwiers L.-H."/>
            <person name="Turgeon B."/>
            <person name="Goodwin S."/>
            <person name="Spatafora J."/>
            <person name="Crous P."/>
            <person name="Grigoriev I."/>
        </authorList>
    </citation>
    <scope>NUCLEOTIDE SEQUENCE</scope>
    <source>
        <strain evidence="4">ATCC 16933</strain>
    </source>
</reference>
<feature type="transmembrane region" description="Helical" evidence="3">
    <location>
        <begin position="12"/>
        <end position="34"/>
    </location>
</feature>
<feature type="compositionally biased region" description="Acidic residues" evidence="2">
    <location>
        <begin position="510"/>
        <end position="520"/>
    </location>
</feature>
<feature type="compositionally biased region" description="Basic and acidic residues" evidence="2">
    <location>
        <begin position="490"/>
        <end position="499"/>
    </location>
</feature>
<dbReference type="SUPFAM" id="SSF53448">
    <property type="entry name" value="Nucleotide-diphospho-sugar transferases"/>
    <property type="match status" value="1"/>
</dbReference>
<evidence type="ECO:0000313" key="4">
    <source>
        <dbReference type="EMBL" id="KAF2452845.1"/>
    </source>
</evidence>
<name>A0A6A6NM82_9PEZI</name>
<keyword evidence="3" id="KW-0812">Transmembrane</keyword>
<dbReference type="OrthoDB" id="409543at2759"/>
<dbReference type="AlphaFoldDB" id="A0A6A6NM82"/>
<comment type="similarity">
    <text evidence="1">Belongs to the glycosyltransferase 32 family.</text>
</comment>
<feature type="compositionally biased region" description="Low complexity" evidence="2">
    <location>
        <begin position="500"/>
        <end position="509"/>
    </location>
</feature>
<dbReference type="Gene3D" id="3.90.550.20">
    <property type="match status" value="1"/>
</dbReference>
<dbReference type="EMBL" id="MU001702">
    <property type="protein sequence ID" value="KAF2452845.1"/>
    <property type="molecule type" value="Genomic_DNA"/>
</dbReference>
<sequence length="625" mass="70203">MAEGGRVRSLFTLFRNLLLAAVVYTTVFGVVELFRNPSITHRGRLGIPDKSGPADIIKTTKTGVKVQFAGASKAVTINPHANVFNRPVSAVRPKDDFLGQRPHVDTEADLHMLVEECRGTYNGLEKMRNVFECLKFLAEGEERYYYLPPTEERASNQDPREAEYNDADGHDNTLSSYVDLSQALAPNKTSPGTCPGPIIPYHTYWTGPATWRVEVFIKSYLYTQNLACSRLYIWLDSDRNPNAVDDMLNRDALFARFLPLVERGDIVLKAWKFPQRIPLPKDEDNTDGVGYYKTPGKPNAKGEVAIADGIVEDAAGQQWLVLTPKQMTFLPVAISDAVRFVILHLYGGAYFDMDVLMLRDMRPLLLPQEHSFAERWAAHSHPGDYNTAIMSLTANSSLSSYLLRGGVRMGLNFHPRVVGRMAWKDGRDTEFLMLETAAFDPIWTEFNWDREGRCTVPCLKDYGAAFKGKKGGLKDEWQSYDGPQLESVDLEGHDARTDDTTTATTTATDGGDDVGQDPEADSPATDSFSATSDEEAALRRAGIVADYQLAEDKYPPNNRTLAHFFRGAWTYHVHNQWLKHPEPNSWIHVLQQAHSGFFAGERTNPYGERWEGPNVQAYNFWPEFA</sequence>
<proteinExistence type="inferred from homology"/>
<keyword evidence="3" id="KW-1133">Transmembrane helix</keyword>
<feature type="region of interest" description="Disordered" evidence="2">
    <location>
        <begin position="487"/>
        <end position="533"/>
    </location>
</feature>
<protein>
    <recommendedName>
        <fullName evidence="6">Snorna binding protein</fullName>
    </recommendedName>
</protein>
<dbReference type="InterPro" id="IPR029044">
    <property type="entry name" value="Nucleotide-diphossugar_trans"/>
</dbReference>
<dbReference type="GO" id="GO:1901135">
    <property type="term" value="P:carbohydrate derivative metabolic process"/>
    <property type="evidence" value="ECO:0007669"/>
    <property type="project" value="UniProtKB-ARBA"/>
</dbReference>
<feature type="region of interest" description="Disordered" evidence="2">
    <location>
        <begin position="148"/>
        <end position="168"/>
    </location>
</feature>
<evidence type="ECO:0000256" key="1">
    <source>
        <dbReference type="ARBA" id="ARBA00009003"/>
    </source>
</evidence>
<evidence type="ECO:0000256" key="2">
    <source>
        <dbReference type="SAM" id="MobiDB-lite"/>
    </source>
</evidence>
<dbReference type="Proteomes" id="UP000799766">
    <property type="component" value="Unassembled WGS sequence"/>
</dbReference>
<accession>A0A6A6NM82</accession>
<keyword evidence="3" id="KW-0472">Membrane</keyword>
<dbReference type="Pfam" id="PF04488">
    <property type="entry name" value="Gly_transf_sug"/>
    <property type="match status" value="1"/>
</dbReference>
<organism evidence="4 5">
    <name type="scientific">Lineolata rhizophorae</name>
    <dbReference type="NCBI Taxonomy" id="578093"/>
    <lineage>
        <taxon>Eukaryota</taxon>
        <taxon>Fungi</taxon>
        <taxon>Dikarya</taxon>
        <taxon>Ascomycota</taxon>
        <taxon>Pezizomycotina</taxon>
        <taxon>Dothideomycetes</taxon>
        <taxon>Dothideomycetes incertae sedis</taxon>
        <taxon>Lineolatales</taxon>
        <taxon>Lineolataceae</taxon>
        <taxon>Lineolata</taxon>
    </lineage>
</organism>
<evidence type="ECO:0008006" key="6">
    <source>
        <dbReference type="Google" id="ProtNLM"/>
    </source>
</evidence>
<dbReference type="InterPro" id="IPR007577">
    <property type="entry name" value="GlycoTrfase_DXD_sugar-bd_CS"/>
</dbReference>
<evidence type="ECO:0000313" key="5">
    <source>
        <dbReference type="Proteomes" id="UP000799766"/>
    </source>
</evidence>